<dbReference type="Pfam" id="PF07195">
    <property type="entry name" value="FliD_C"/>
    <property type="match status" value="1"/>
</dbReference>
<dbReference type="EMBL" id="AGCA01000421">
    <property type="protein sequence ID" value="EGY28293.1"/>
    <property type="molecule type" value="Genomic_DNA"/>
</dbReference>
<organism evidence="2 3">
    <name type="scientific">Candidatus Regiella insecticola 5.15</name>
    <dbReference type="NCBI Taxonomy" id="1005043"/>
    <lineage>
        <taxon>Bacteria</taxon>
        <taxon>Pseudomonadati</taxon>
        <taxon>Pseudomonadota</taxon>
        <taxon>Gammaproteobacteria</taxon>
        <taxon>Enterobacterales</taxon>
        <taxon>Enterobacteriaceae</taxon>
        <taxon>aphid secondary symbionts</taxon>
        <taxon>Candidatus Regiella</taxon>
    </lineage>
</organism>
<reference evidence="2 3" key="1">
    <citation type="journal article" date="2012" name="Genome Res.">
        <title>Genomic basis of endosymbiont-conferred protection against an insect parasitoid.</title>
        <authorList>
            <person name="Hansen A.K."/>
            <person name="Vorburger C."/>
            <person name="Moran N.A."/>
        </authorList>
    </citation>
    <scope>NUCLEOTIDE SEQUENCE [LARGE SCALE GENOMIC DNA]</scope>
    <source>
        <strain evidence="3">R5.15</strain>
    </source>
</reference>
<dbReference type="GO" id="GO:0009288">
    <property type="term" value="C:bacterial-type flagellum"/>
    <property type="evidence" value="ECO:0007669"/>
    <property type="project" value="InterPro"/>
</dbReference>
<name>G2H136_9ENTR</name>
<dbReference type="AlphaFoldDB" id="G2H136"/>
<dbReference type="InterPro" id="IPR010809">
    <property type="entry name" value="FliD_C"/>
</dbReference>
<protein>
    <recommendedName>
        <fullName evidence="1">Flagellar hook-associated protein 2 C-terminal domain-containing protein</fullName>
    </recommendedName>
</protein>
<feature type="non-terminal residue" evidence="2">
    <location>
        <position position="117"/>
    </location>
</feature>
<feature type="domain" description="Flagellar hook-associated protein 2 C-terminal" evidence="1">
    <location>
        <begin position="6"/>
        <end position="102"/>
    </location>
</feature>
<evidence type="ECO:0000259" key="1">
    <source>
        <dbReference type="Pfam" id="PF07195"/>
    </source>
</evidence>
<sequence>MVQIERSGKLTVDKNLVTLLKQNPNALTTIFNGENGLVNRMINKLSVYLDPSKNIKGGESFIQSNLRRLANKDKDLTAKEEEHKKAVEQFEAKSEARLKKIEINTRKSENLIKTYFP</sequence>
<accession>G2H136</accession>
<evidence type="ECO:0000313" key="3">
    <source>
        <dbReference type="Proteomes" id="UP000004116"/>
    </source>
</evidence>
<keyword evidence="3" id="KW-1185">Reference proteome</keyword>
<dbReference type="RefSeq" id="WP_006707418.1">
    <property type="nucleotide sequence ID" value="NZ_AGCA01000421.1"/>
</dbReference>
<evidence type="ECO:0000313" key="2">
    <source>
        <dbReference type="EMBL" id="EGY28293.1"/>
    </source>
</evidence>
<dbReference type="GO" id="GO:0007155">
    <property type="term" value="P:cell adhesion"/>
    <property type="evidence" value="ECO:0007669"/>
    <property type="project" value="InterPro"/>
</dbReference>
<dbReference type="Proteomes" id="UP000004116">
    <property type="component" value="Unassembled WGS sequence"/>
</dbReference>
<comment type="caution">
    <text evidence="2">The sequence shown here is derived from an EMBL/GenBank/DDBJ whole genome shotgun (WGS) entry which is preliminary data.</text>
</comment>
<gene>
    <name evidence="2" type="ORF">Rin_00017710</name>
</gene>
<proteinExistence type="predicted"/>